<proteinExistence type="predicted"/>
<dbReference type="GO" id="GO:0046872">
    <property type="term" value="F:metal ion binding"/>
    <property type="evidence" value="ECO:0007669"/>
    <property type="project" value="UniProtKB-KW"/>
</dbReference>
<keyword evidence="2" id="KW-0949">S-adenosyl-L-methionine</keyword>
<dbReference type="NCBIfam" id="NF047865">
    <property type="entry name" value="rSAM_PapB"/>
    <property type="match status" value="1"/>
</dbReference>
<dbReference type="InterPro" id="IPR013785">
    <property type="entry name" value="Aldolase_TIM"/>
</dbReference>
<dbReference type="EMBL" id="WNAL01000027">
    <property type="protein sequence ID" value="MTR82475.1"/>
    <property type="molecule type" value="Genomic_DNA"/>
</dbReference>
<reference evidence="7 8" key="1">
    <citation type="journal article" date="2019" name="Nat. Med.">
        <title>A library of human gut bacterial isolates paired with longitudinal multiomics data enables mechanistic microbiome research.</title>
        <authorList>
            <person name="Poyet M."/>
            <person name="Groussin M."/>
            <person name="Gibbons S.M."/>
            <person name="Avila-Pacheco J."/>
            <person name="Jiang X."/>
            <person name="Kearney S.M."/>
            <person name="Perrotta A.R."/>
            <person name="Berdy B."/>
            <person name="Zhao S."/>
            <person name="Lieberman T.D."/>
            <person name="Swanson P.K."/>
            <person name="Smith M."/>
            <person name="Roesemann S."/>
            <person name="Alexander J.E."/>
            <person name="Rich S.A."/>
            <person name="Livny J."/>
            <person name="Vlamakis H."/>
            <person name="Clish C."/>
            <person name="Bullock K."/>
            <person name="Deik A."/>
            <person name="Scott J."/>
            <person name="Pierce K.A."/>
            <person name="Xavier R.J."/>
            <person name="Alm E.J."/>
        </authorList>
    </citation>
    <scope>NUCLEOTIDE SEQUENCE [LARGE SCALE GENOMIC DNA]</scope>
    <source>
        <strain evidence="7 8">BIOML-A1</strain>
    </source>
</reference>
<dbReference type="PANTHER" id="PTHR43273">
    <property type="entry name" value="ANAEROBIC SULFATASE-MATURATING ENZYME HOMOLOG ASLB-RELATED"/>
    <property type="match status" value="1"/>
</dbReference>
<sequence>MNKGGRKFLYSIEDSGLYEIDDKIEQILALSGHTINELFIKLVKEKNMEVEEINNLLQMIYSAGLVLDSNSDETDSENMRLAALTLMVSQECNMKCAYCYGDGGEYNNKGKMSLETALRAVDYLIENSHDTKLAIAFLGGEPLLNFELIKEVVKYCRVKEPETGRTFSYTITTNGTLLTPEIENYLISNQIKTQISIDGPKEEHDQMRYFNKKKPSYTVVVDKTKSMREKNLLTARATLSPKNLDYIKTFEHLVDLGFRAVPIEPAKNLLSKTDSEIELAEYIRYLEYFKTHVKQGDFDVVNKMTDFVKAMGKIENAGKREYGCGAFHRMYAVDIDGSLYPCHRFVGIPEFCVGSIYQAQGKETEQWCNVDDRYKCSVCWLKNLCGGGCAYENYVENGSINITSSDFCQHMELLYSTIIDIFIEKNYINAKP</sequence>
<dbReference type="SFLD" id="SFLDG01384">
    <property type="entry name" value="thioether_bond_formation_requi"/>
    <property type="match status" value="1"/>
</dbReference>
<organism evidence="7 8">
    <name type="scientific">Roseburia faecis</name>
    <dbReference type="NCBI Taxonomy" id="301302"/>
    <lineage>
        <taxon>Bacteria</taxon>
        <taxon>Bacillati</taxon>
        <taxon>Bacillota</taxon>
        <taxon>Clostridia</taxon>
        <taxon>Lachnospirales</taxon>
        <taxon>Lachnospiraceae</taxon>
        <taxon>Roseburia</taxon>
    </lineage>
</organism>
<dbReference type="Proteomes" id="UP000446657">
    <property type="component" value="Unassembled WGS sequence"/>
</dbReference>
<dbReference type="PROSITE" id="PS51918">
    <property type="entry name" value="RADICAL_SAM"/>
    <property type="match status" value="1"/>
</dbReference>
<dbReference type="Gene3D" id="3.20.20.70">
    <property type="entry name" value="Aldolase class I"/>
    <property type="match status" value="1"/>
</dbReference>
<accession>A0A844KPL1</accession>
<dbReference type="InterPro" id="IPR023885">
    <property type="entry name" value="4Fe4S-binding_SPASM_dom"/>
</dbReference>
<dbReference type="InterPro" id="IPR007197">
    <property type="entry name" value="rSAM"/>
</dbReference>
<evidence type="ECO:0000256" key="4">
    <source>
        <dbReference type="ARBA" id="ARBA00023004"/>
    </source>
</evidence>
<gene>
    <name evidence="7" type="ORF">GMD30_12435</name>
</gene>
<evidence type="ECO:0000256" key="2">
    <source>
        <dbReference type="ARBA" id="ARBA00022691"/>
    </source>
</evidence>
<evidence type="ECO:0000313" key="7">
    <source>
        <dbReference type="EMBL" id="MTR82475.1"/>
    </source>
</evidence>
<dbReference type="GO" id="GO:0051536">
    <property type="term" value="F:iron-sulfur cluster binding"/>
    <property type="evidence" value="ECO:0007669"/>
    <property type="project" value="UniProtKB-KW"/>
</dbReference>
<dbReference type="AlphaFoldDB" id="A0A844KPL1"/>
<name>A0A844KPL1_9FIRM</name>
<protein>
    <submittedName>
        <fullName evidence="7">SPASM domain-containing protein</fullName>
    </submittedName>
</protein>
<dbReference type="SFLD" id="SFLDS00029">
    <property type="entry name" value="Radical_SAM"/>
    <property type="match status" value="1"/>
</dbReference>
<dbReference type="SFLD" id="SFLDG01067">
    <property type="entry name" value="SPASM/twitch_domain_containing"/>
    <property type="match status" value="1"/>
</dbReference>
<dbReference type="InterPro" id="IPR058240">
    <property type="entry name" value="rSAM_sf"/>
</dbReference>
<dbReference type="Pfam" id="PF04055">
    <property type="entry name" value="Radical_SAM"/>
    <property type="match status" value="1"/>
</dbReference>
<feature type="domain" description="Radical SAM core" evidence="6">
    <location>
        <begin position="76"/>
        <end position="297"/>
    </location>
</feature>
<keyword evidence="4" id="KW-0408">Iron</keyword>
<dbReference type="RefSeq" id="WP_155177289.1">
    <property type="nucleotide sequence ID" value="NZ_WNAK01000011.1"/>
</dbReference>
<evidence type="ECO:0000256" key="1">
    <source>
        <dbReference type="ARBA" id="ARBA00001966"/>
    </source>
</evidence>
<keyword evidence="5" id="KW-0411">Iron-sulfur</keyword>
<dbReference type="GO" id="GO:0016491">
    <property type="term" value="F:oxidoreductase activity"/>
    <property type="evidence" value="ECO:0007669"/>
    <property type="project" value="InterPro"/>
</dbReference>
<dbReference type="PANTHER" id="PTHR43273:SF8">
    <property type="entry name" value="RADICAL SAM DOMAIN PROTEIN"/>
    <property type="match status" value="1"/>
</dbReference>
<evidence type="ECO:0000256" key="3">
    <source>
        <dbReference type="ARBA" id="ARBA00022723"/>
    </source>
</evidence>
<comment type="caution">
    <text evidence="7">The sequence shown here is derived from an EMBL/GenBank/DDBJ whole genome shotgun (WGS) entry which is preliminary data.</text>
</comment>
<evidence type="ECO:0000256" key="5">
    <source>
        <dbReference type="ARBA" id="ARBA00023014"/>
    </source>
</evidence>
<dbReference type="InterPro" id="IPR023867">
    <property type="entry name" value="Sulphatase_maturase_rSAM"/>
</dbReference>
<comment type="cofactor">
    <cofactor evidence="1">
        <name>[4Fe-4S] cluster</name>
        <dbReference type="ChEBI" id="CHEBI:49883"/>
    </cofactor>
</comment>
<dbReference type="SFLD" id="SFLDG01386">
    <property type="entry name" value="main_SPASM_domain-containing"/>
    <property type="match status" value="1"/>
</dbReference>
<dbReference type="CDD" id="cd01335">
    <property type="entry name" value="Radical_SAM"/>
    <property type="match status" value="1"/>
</dbReference>
<dbReference type="NCBIfam" id="TIGR04085">
    <property type="entry name" value="rSAM_more_4Fe4S"/>
    <property type="match status" value="1"/>
</dbReference>
<dbReference type="SUPFAM" id="SSF102114">
    <property type="entry name" value="Radical SAM enzymes"/>
    <property type="match status" value="1"/>
</dbReference>
<keyword evidence="3" id="KW-0479">Metal-binding</keyword>
<evidence type="ECO:0000313" key="8">
    <source>
        <dbReference type="Proteomes" id="UP000446657"/>
    </source>
</evidence>
<evidence type="ECO:0000259" key="6">
    <source>
        <dbReference type="PROSITE" id="PS51918"/>
    </source>
</evidence>